<sequence length="508" mass="59149">MNNFIQHALYWYWNLVLTLFFTLIFRYVLRSKLTEDTNTFPTPKGLKYYPLLGHSLTFLGDTEYIFNTLLQVASNNNHPVRVQILHKTYYTVMHPHHMEVVLNSPKCLEKDALYKYTIPLIGYGLFNMPVGIWRVHRKHIMPTFNQKILDSFVDIFAEQSNLLAQILERKVGIYFDVEEYVAKCTLECVAQTAMGVTTNIQTSDCEIVEYVNKGMDLLTLRMYNVVHRSDLIFHLSKHGKQEEKVISGFYNFIQQIFKEKRELYREMLKQKHGEANIEEVSKRKAFLEYLMELSESEGKFTEDEIINEVQTFMIAGSDTSGTVVGFVLLCLGIYPEIQKKVYEEVFDILGRDRSLKSDDLPHLKYLEKVVKETMRLFPIGPFILRQVSEDLPLANKVLPKGSGVVLCIYSLHRSPEYYKDPLEFKPERFNPEESSKRHPYAYLAFSGGPRNCAGPKFGIMLVKTIVATLIRKYHVETTYKRHEDIRMKQSLLLKTVLGYPVKLIPRDN</sequence>
<dbReference type="InterPro" id="IPR036396">
    <property type="entry name" value="Cyt_P450_sf"/>
</dbReference>
<comment type="subcellular location">
    <subcellularLocation>
        <location evidence="4">Endoplasmic reticulum membrane</location>
        <topology evidence="4">Peripheral membrane protein</topology>
    </subcellularLocation>
    <subcellularLocation>
        <location evidence="3">Microsome membrane</location>
        <topology evidence="3">Peripheral membrane protein</topology>
    </subcellularLocation>
</comment>
<organism evidence="16 17">
    <name type="scientific">Nicrophorus vespilloides</name>
    <name type="common">Boreal carrion beetle</name>
    <dbReference type="NCBI Taxonomy" id="110193"/>
    <lineage>
        <taxon>Eukaryota</taxon>
        <taxon>Metazoa</taxon>
        <taxon>Ecdysozoa</taxon>
        <taxon>Arthropoda</taxon>
        <taxon>Hexapoda</taxon>
        <taxon>Insecta</taxon>
        <taxon>Pterygota</taxon>
        <taxon>Neoptera</taxon>
        <taxon>Endopterygota</taxon>
        <taxon>Coleoptera</taxon>
        <taxon>Polyphaga</taxon>
        <taxon>Staphyliniformia</taxon>
        <taxon>Silphidae</taxon>
        <taxon>Nicrophorinae</taxon>
        <taxon>Nicrophorus</taxon>
    </lineage>
</organism>
<evidence type="ECO:0000256" key="11">
    <source>
        <dbReference type="ARBA" id="ARBA00023004"/>
    </source>
</evidence>
<dbReference type="PROSITE" id="PS00086">
    <property type="entry name" value="CYTOCHROME_P450"/>
    <property type="match status" value="1"/>
</dbReference>
<evidence type="ECO:0000256" key="9">
    <source>
        <dbReference type="ARBA" id="ARBA00022848"/>
    </source>
</evidence>
<comment type="similarity">
    <text evidence="5 14">Belongs to the cytochrome P450 family.</text>
</comment>
<keyword evidence="7 14" id="KW-0479">Metal-binding</keyword>
<evidence type="ECO:0000256" key="7">
    <source>
        <dbReference type="ARBA" id="ARBA00022723"/>
    </source>
</evidence>
<comment type="cofactor">
    <cofactor evidence="1">
        <name>heme</name>
        <dbReference type="ChEBI" id="CHEBI:30413"/>
    </cofactor>
</comment>
<comment type="function">
    <text evidence="2">May be involved in the metabolism of insect hormones and in the breakdown of synthetic insecticides.</text>
</comment>
<keyword evidence="13 15" id="KW-0472">Membrane</keyword>
<dbReference type="SUPFAM" id="SSF48264">
    <property type="entry name" value="Cytochrome P450"/>
    <property type="match status" value="1"/>
</dbReference>
<keyword evidence="9" id="KW-0492">Microsome</keyword>
<dbReference type="CDD" id="cd20628">
    <property type="entry name" value="CYP4"/>
    <property type="match status" value="1"/>
</dbReference>
<reference evidence="17" key="1">
    <citation type="submission" date="2025-08" db="UniProtKB">
        <authorList>
            <consortium name="RefSeq"/>
        </authorList>
    </citation>
    <scope>IDENTIFICATION</scope>
    <source>
        <tissue evidence="17">Whole Larva</tissue>
    </source>
</reference>
<keyword evidence="6 14" id="KW-0349">Heme</keyword>
<evidence type="ECO:0000256" key="13">
    <source>
        <dbReference type="ARBA" id="ARBA00023136"/>
    </source>
</evidence>
<evidence type="ECO:0000313" key="17">
    <source>
        <dbReference type="RefSeq" id="XP_017778219.1"/>
    </source>
</evidence>
<dbReference type="PRINTS" id="PR00385">
    <property type="entry name" value="P450"/>
</dbReference>
<gene>
    <name evidence="17" type="primary">LOC108563914</name>
</gene>
<dbReference type="Proteomes" id="UP000695000">
    <property type="component" value="Unplaced"/>
</dbReference>
<keyword evidence="8" id="KW-0256">Endoplasmic reticulum</keyword>
<dbReference type="GeneID" id="108563914"/>
<protein>
    <submittedName>
        <fullName evidence="17">Cytochrome P450 4C1-like</fullName>
    </submittedName>
</protein>
<dbReference type="PRINTS" id="PR00463">
    <property type="entry name" value="EP450I"/>
</dbReference>
<dbReference type="PANTHER" id="PTHR24291">
    <property type="entry name" value="CYTOCHROME P450 FAMILY 4"/>
    <property type="match status" value="1"/>
</dbReference>
<keyword evidence="15" id="KW-1133">Transmembrane helix</keyword>
<evidence type="ECO:0000256" key="8">
    <source>
        <dbReference type="ARBA" id="ARBA00022824"/>
    </source>
</evidence>
<accession>A0ABM1MUG9</accession>
<dbReference type="InterPro" id="IPR017972">
    <property type="entry name" value="Cyt_P450_CS"/>
</dbReference>
<evidence type="ECO:0000256" key="6">
    <source>
        <dbReference type="ARBA" id="ARBA00022617"/>
    </source>
</evidence>
<dbReference type="Gene3D" id="1.10.630.10">
    <property type="entry name" value="Cytochrome P450"/>
    <property type="match status" value="1"/>
</dbReference>
<evidence type="ECO:0000256" key="10">
    <source>
        <dbReference type="ARBA" id="ARBA00023002"/>
    </source>
</evidence>
<evidence type="ECO:0000256" key="3">
    <source>
        <dbReference type="ARBA" id="ARBA00004174"/>
    </source>
</evidence>
<dbReference type="InterPro" id="IPR001128">
    <property type="entry name" value="Cyt_P450"/>
</dbReference>
<dbReference type="InterPro" id="IPR050196">
    <property type="entry name" value="Cytochrome_P450_Monoox"/>
</dbReference>
<evidence type="ECO:0000256" key="12">
    <source>
        <dbReference type="ARBA" id="ARBA00023033"/>
    </source>
</evidence>
<name>A0ABM1MUG9_NICVS</name>
<keyword evidence="16" id="KW-1185">Reference proteome</keyword>
<evidence type="ECO:0000256" key="15">
    <source>
        <dbReference type="SAM" id="Phobius"/>
    </source>
</evidence>
<dbReference type="PANTHER" id="PTHR24291:SF189">
    <property type="entry name" value="CYTOCHROME P450 4C3-RELATED"/>
    <property type="match status" value="1"/>
</dbReference>
<dbReference type="Pfam" id="PF00067">
    <property type="entry name" value="p450"/>
    <property type="match status" value="1"/>
</dbReference>
<evidence type="ECO:0000256" key="2">
    <source>
        <dbReference type="ARBA" id="ARBA00003690"/>
    </source>
</evidence>
<keyword evidence="15" id="KW-0812">Transmembrane</keyword>
<feature type="transmembrane region" description="Helical" evidence="15">
    <location>
        <begin position="12"/>
        <end position="29"/>
    </location>
</feature>
<evidence type="ECO:0000256" key="1">
    <source>
        <dbReference type="ARBA" id="ARBA00001971"/>
    </source>
</evidence>
<evidence type="ECO:0000256" key="14">
    <source>
        <dbReference type="RuleBase" id="RU000461"/>
    </source>
</evidence>
<evidence type="ECO:0000256" key="5">
    <source>
        <dbReference type="ARBA" id="ARBA00010617"/>
    </source>
</evidence>
<evidence type="ECO:0000256" key="4">
    <source>
        <dbReference type="ARBA" id="ARBA00004406"/>
    </source>
</evidence>
<keyword evidence="11 14" id="KW-0408">Iron</keyword>
<dbReference type="RefSeq" id="XP_017778219.1">
    <property type="nucleotide sequence ID" value="XM_017922730.1"/>
</dbReference>
<evidence type="ECO:0000313" key="16">
    <source>
        <dbReference type="Proteomes" id="UP000695000"/>
    </source>
</evidence>
<keyword evidence="10 14" id="KW-0560">Oxidoreductase</keyword>
<dbReference type="InterPro" id="IPR002401">
    <property type="entry name" value="Cyt_P450_E_grp-I"/>
</dbReference>
<keyword evidence="12 14" id="KW-0503">Monooxygenase</keyword>
<proteinExistence type="inferred from homology"/>